<dbReference type="SUPFAM" id="SSF50939">
    <property type="entry name" value="Sialidases"/>
    <property type="match status" value="1"/>
</dbReference>
<reference evidence="2 3" key="1">
    <citation type="submission" date="2014-08" db="EMBL/GenBank/DDBJ databases">
        <title>Clostridium innocuum, an unnegligible vancomycin-resistant pathogen causing extra-intestinal infections.</title>
        <authorList>
            <person name="Feng Y."/>
            <person name="Chiu C.-H."/>
        </authorList>
    </citation>
    <scope>NUCLEOTIDE SEQUENCE [LARGE SCALE GENOMIC DNA]</scope>
    <source>
        <strain evidence="2 3">AN88</strain>
    </source>
</reference>
<evidence type="ECO:0000313" key="2">
    <source>
        <dbReference type="EMBL" id="KGJ54631.1"/>
    </source>
</evidence>
<dbReference type="AlphaFoldDB" id="A0A099IAM8"/>
<dbReference type="InterPro" id="IPR015943">
    <property type="entry name" value="WD40/YVTN_repeat-like_dom_sf"/>
</dbReference>
<feature type="chain" id="PRO_5001947555" description="Exo-alpha-sialidase" evidence="1">
    <location>
        <begin position="20"/>
        <end position="417"/>
    </location>
</feature>
<dbReference type="InterPro" id="IPR036278">
    <property type="entry name" value="Sialidase_sf"/>
</dbReference>
<dbReference type="CDD" id="cd15482">
    <property type="entry name" value="Sialidase_non-viral"/>
    <property type="match status" value="1"/>
</dbReference>
<feature type="signal peptide" evidence="1">
    <location>
        <begin position="1"/>
        <end position="19"/>
    </location>
</feature>
<evidence type="ECO:0000256" key="1">
    <source>
        <dbReference type="SAM" id="SignalP"/>
    </source>
</evidence>
<proteinExistence type="predicted"/>
<dbReference type="EMBL" id="JQIF01000014">
    <property type="protein sequence ID" value="KGJ54631.1"/>
    <property type="molecule type" value="Genomic_DNA"/>
</dbReference>
<evidence type="ECO:0000313" key="3">
    <source>
        <dbReference type="Proteomes" id="UP000030008"/>
    </source>
</evidence>
<dbReference type="Gene3D" id="2.130.10.10">
    <property type="entry name" value="YVTN repeat-like/Quinoprotein amine dehydrogenase"/>
    <property type="match status" value="1"/>
</dbReference>
<dbReference type="RefSeq" id="WP_044904015.1">
    <property type="nucleotide sequence ID" value="NZ_JQIF01000014.1"/>
</dbReference>
<evidence type="ECO:0008006" key="4">
    <source>
        <dbReference type="Google" id="ProtNLM"/>
    </source>
</evidence>
<accession>A0A099IAM8</accession>
<organism evidence="2 3">
    <name type="scientific">Clostridium innocuum</name>
    <dbReference type="NCBI Taxonomy" id="1522"/>
    <lineage>
        <taxon>Bacteria</taxon>
        <taxon>Bacillati</taxon>
        <taxon>Bacillota</taxon>
        <taxon>Clostridia</taxon>
        <taxon>Eubacteriales</taxon>
        <taxon>Clostridiaceae</taxon>
        <taxon>Clostridium</taxon>
    </lineage>
</organism>
<name>A0A099IAM8_CLOIN</name>
<dbReference type="PROSITE" id="PS51257">
    <property type="entry name" value="PROKAR_LIPOPROTEIN"/>
    <property type="match status" value="1"/>
</dbReference>
<dbReference type="Proteomes" id="UP000030008">
    <property type="component" value="Unassembled WGS sequence"/>
</dbReference>
<sequence length="417" mass="47660">MKKIGLALLCLLMACGVSAMVLYGIWNQYNPTAIIGSSIQTENTDVKEVTEQWFDEFFKQYEGPFVPFEFRIRDKRVKTIEVLNKEEGFVQLDYEFRPASDNPYVTSYYTAALQENGWYVAQVVLQLEKTLNGYTVKNKMSPVQYQIQTDPSLRKPPTTHYAMADRKETYAFSQNQLYVTYDAGKSFTEVPVPYEDIAGTNNSTYNELLPAHGYIVSRDFTAFVCYDETGSYLQYSEDMGKTWKKSRIISRTYRGDTLYLSKTENSCYITLATDRSLGHEYYSTFKSSDLKTWKQLSGKVLNEKRDIIFLSDETAYIGAGTDEQGNPLVYYTEDDGNTYTTLTIPAHEVEILGSSFKPFVQMEYVYQEKGITYMIVAQGTDGDYMKNNALVKGRYKSKDGINFTFDKEISDSPTLAG</sequence>
<keyword evidence="1" id="KW-0732">Signal</keyword>
<protein>
    <recommendedName>
        <fullName evidence="4">Exo-alpha-sialidase</fullName>
    </recommendedName>
</protein>
<comment type="caution">
    <text evidence="2">The sequence shown here is derived from an EMBL/GenBank/DDBJ whole genome shotgun (WGS) entry which is preliminary data.</text>
</comment>
<gene>
    <name evidence="2" type="ORF">CIAN88_03135</name>
</gene>